<gene>
    <name evidence="4" type="primary">168</name>
    <name evidence="4" type="ORF">SEA_SIXAMA_168</name>
</gene>
<dbReference type="SMART" id="SM00487">
    <property type="entry name" value="DEXDc"/>
    <property type="match status" value="1"/>
</dbReference>
<dbReference type="GO" id="GO:0016787">
    <property type="term" value="F:hydrolase activity"/>
    <property type="evidence" value="ECO:0007669"/>
    <property type="project" value="UniProtKB-KW"/>
</dbReference>
<proteinExistence type="predicted"/>
<feature type="domain" description="Helicase C-terminal" evidence="3">
    <location>
        <begin position="475"/>
        <end position="629"/>
    </location>
</feature>
<keyword evidence="4" id="KW-0067">ATP-binding</keyword>
<keyword evidence="5" id="KW-1185">Reference proteome</keyword>
<organism evidence="4 5">
    <name type="scientific">Gordonia phage Sixama</name>
    <dbReference type="NCBI Taxonomy" id="2653271"/>
    <lineage>
        <taxon>Viruses</taxon>
        <taxon>Duplodnaviria</taxon>
        <taxon>Heunggongvirae</taxon>
        <taxon>Uroviricota</taxon>
        <taxon>Caudoviricetes</taxon>
        <taxon>Sixamavirus</taxon>
        <taxon>Sixamavirus sixama</taxon>
    </lineage>
</organism>
<dbReference type="Gene3D" id="3.40.50.10810">
    <property type="entry name" value="Tandem AAA-ATPase domain"/>
    <property type="match status" value="1"/>
</dbReference>
<dbReference type="PROSITE" id="PS51194">
    <property type="entry name" value="HELICASE_CTER"/>
    <property type="match status" value="1"/>
</dbReference>
<keyword evidence="4" id="KW-0347">Helicase</keyword>
<dbReference type="Pfam" id="PF00176">
    <property type="entry name" value="SNF2-rel_dom"/>
    <property type="match status" value="1"/>
</dbReference>
<protein>
    <submittedName>
        <fullName evidence="4">DNA helicase</fullName>
    </submittedName>
</protein>
<dbReference type="InterPro" id="IPR049730">
    <property type="entry name" value="SNF2/RAD54-like_C"/>
</dbReference>
<dbReference type="GO" id="GO:0005524">
    <property type="term" value="F:ATP binding"/>
    <property type="evidence" value="ECO:0007669"/>
    <property type="project" value="InterPro"/>
</dbReference>
<dbReference type="InterPro" id="IPR027417">
    <property type="entry name" value="P-loop_NTPase"/>
</dbReference>
<evidence type="ECO:0000256" key="1">
    <source>
        <dbReference type="ARBA" id="ARBA00022801"/>
    </source>
</evidence>
<dbReference type="EMBL" id="MN484601">
    <property type="protein sequence ID" value="QGF20318.1"/>
    <property type="molecule type" value="Genomic_DNA"/>
</dbReference>
<dbReference type="InterPro" id="IPR000330">
    <property type="entry name" value="SNF2_N"/>
</dbReference>
<dbReference type="KEGG" id="vg:77924335"/>
<keyword evidence="1" id="KW-0378">Hydrolase</keyword>
<evidence type="ECO:0000313" key="4">
    <source>
        <dbReference type="EMBL" id="QGF20318.1"/>
    </source>
</evidence>
<evidence type="ECO:0000259" key="2">
    <source>
        <dbReference type="PROSITE" id="PS51192"/>
    </source>
</evidence>
<dbReference type="GeneID" id="77924335"/>
<dbReference type="InterPro" id="IPR038718">
    <property type="entry name" value="SNF2-like_sf"/>
</dbReference>
<dbReference type="CDD" id="cd18793">
    <property type="entry name" value="SF2_C_SNF"/>
    <property type="match status" value="1"/>
</dbReference>
<accession>A0A5Q2F217</accession>
<dbReference type="Gene3D" id="3.40.50.300">
    <property type="entry name" value="P-loop containing nucleotide triphosphate hydrolases"/>
    <property type="match status" value="1"/>
</dbReference>
<dbReference type="InterPro" id="IPR001650">
    <property type="entry name" value="Helicase_C-like"/>
</dbReference>
<dbReference type="CDD" id="cd17919">
    <property type="entry name" value="DEXHc_Snf"/>
    <property type="match status" value="1"/>
</dbReference>
<feature type="domain" description="Helicase ATP-binding" evidence="2">
    <location>
        <begin position="124"/>
        <end position="318"/>
    </location>
</feature>
<dbReference type="Proteomes" id="UP000400849">
    <property type="component" value="Segment"/>
</dbReference>
<reference evidence="4 5" key="1">
    <citation type="submission" date="2019-09" db="EMBL/GenBank/DDBJ databases">
        <authorList>
            <person name="Christie C.A."/>
            <person name="Diallo A.S."/>
            <person name="Dixon Z."/>
            <person name="McIntosh P.M."/>
            <person name="Murthy K.H."/>
            <person name="Rosen M.G."/>
            <person name="Simpson L.M."/>
            <person name="Koustas K."/>
            <person name="Fogarty M.P."/>
            <person name="Molloy S.D."/>
            <person name="Garlena R.A."/>
            <person name="Russell D.A."/>
            <person name="Pope W.H."/>
            <person name="Jacobs-Sera D."/>
            <person name="Hatfull G.F."/>
        </authorList>
    </citation>
    <scope>NUCLEOTIDE SEQUENCE [LARGE SCALE GENOMIC DNA]</scope>
</reference>
<dbReference type="SMART" id="SM00490">
    <property type="entry name" value="HELICc"/>
    <property type="match status" value="1"/>
</dbReference>
<dbReference type="PROSITE" id="PS51192">
    <property type="entry name" value="HELICASE_ATP_BIND_1"/>
    <property type="match status" value="1"/>
</dbReference>
<evidence type="ECO:0000259" key="3">
    <source>
        <dbReference type="PROSITE" id="PS51194"/>
    </source>
</evidence>
<dbReference type="InterPro" id="IPR014001">
    <property type="entry name" value="Helicase_ATP-bd"/>
</dbReference>
<dbReference type="GO" id="GO:0004386">
    <property type="term" value="F:helicase activity"/>
    <property type="evidence" value="ECO:0007669"/>
    <property type="project" value="UniProtKB-KW"/>
</dbReference>
<evidence type="ECO:0000313" key="5">
    <source>
        <dbReference type="Proteomes" id="UP000400849"/>
    </source>
</evidence>
<sequence>MTKVVARLDDMHPGKIVVESGYEHREDIQKFLARKWVPGSRAWVLPLAWSSCIQLRTAFGKNLEIAPDLAAWATEHRAKVIEPALVLRELAKFEDKHKHLNDTVEQAVQLEDELGLFPHQVVGGAFMATNNGCGIFDETGTGKSAQTISALRAAHRAGRTDIFPVLIVAPNSVKMTWKREWKQWWPGIIVHLVDGSAAERRKAFESPGHVYIVNYEQMHRHARLARYGNLELKRCTACGGLDEKITTAKCEVHERELNQIQFQTVVCDEAHRMLHPSKQTRAIWSVSDKAARRYALTGTPIQNNLDDLWFILRYLRPDEFPAKTRYLDRFADTGYSQWGVLEIYGVKKSMQAEFDAITQPLMRRMLKKIVLPFLPPIIRERRFIDMTPPQRKAYRQMKKEAYAILSKGAFEEEFSADNPLSVATRLLQFASCYGEIVEVETPKVKHRKDEAIAAGLDPSLIPLEKQLKLQLPSNKINSFLSDIEAGDFGDSSIVVFAESRQLIELLSNEMTRKGLEHGLITGAQSPEERQLHIDEFQARKTKYILVTIQAGGVGLTLTAADTNVFLQRAYSSTAMKQALSRSHRIGSEIHDRVLIIDYISDKTIEEKQMQALLEKDGRIESILKDKALLSKFLDEE</sequence>
<keyword evidence="4" id="KW-0547">Nucleotide-binding</keyword>
<dbReference type="PANTHER" id="PTHR10799">
    <property type="entry name" value="SNF2/RAD54 HELICASE FAMILY"/>
    <property type="match status" value="1"/>
</dbReference>
<dbReference type="Pfam" id="PF00271">
    <property type="entry name" value="Helicase_C"/>
    <property type="match status" value="1"/>
</dbReference>
<dbReference type="SUPFAM" id="SSF52540">
    <property type="entry name" value="P-loop containing nucleoside triphosphate hydrolases"/>
    <property type="match status" value="2"/>
</dbReference>
<name>A0A5Q2F217_9CAUD</name>
<dbReference type="RefSeq" id="YP_010648848.1">
    <property type="nucleotide sequence ID" value="NC_070762.1"/>
</dbReference>